<dbReference type="SMART" id="SM00300">
    <property type="entry name" value="ChSh"/>
    <property type="match status" value="1"/>
</dbReference>
<evidence type="ECO:0000259" key="4">
    <source>
        <dbReference type="SMART" id="SM00300"/>
    </source>
</evidence>
<evidence type="ECO:0000313" key="5">
    <source>
        <dbReference type="EMBL" id="KAI0294325.1"/>
    </source>
</evidence>
<evidence type="ECO:0000256" key="1">
    <source>
        <dbReference type="ARBA" id="ARBA00004123"/>
    </source>
</evidence>
<evidence type="ECO:0000256" key="2">
    <source>
        <dbReference type="ARBA" id="ARBA00023242"/>
    </source>
</evidence>
<feature type="region of interest" description="Disordered" evidence="3">
    <location>
        <begin position="1"/>
        <end position="46"/>
    </location>
</feature>
<dbReference type="Gene3D" id="2.40.50.40">
    <property type="match status" value="1"/>
</dbReference>
<feature type="compositionally biased region" description="Low complexity" evidence="3">
    <location>
        <begin position="88"/>
        <end position="117"/>
    </location>
</feature>
<keyword evidence="2" id="KW-0539">Nucleus</keyword>
<feature type="region of interest" description="Disordered" evidence="3">
    <location>
        <begin position="61"/>
        <end position="158"/>
    </location>
</feature>
<protein>
    <recommendedName>
        <fullName evidence="4">Chromo shadow domain-containing protein</fullName>
    </recommendedName>
</protein>
<dbReference type="InterPro" id="IPR008251">
    <property type="entry name" value="Chromo_shadow_dom"/>
</dbReference>
<dbReference type="AlphaFoldDB" id="A0AAD4LXU3"/>
<organism evidence="5 6">
    <name type="scientific">Multifurca ochricompacta</name>
    <dbReference type="NCBI Taxonomy" id="376703"/>
    <lineage>
        <taxon>Eukaryota</taxon>
        <taxon>Fungi</taxon>
        <taxon>Dikarya</taxon>
        <taxon>Basidiomycota</taxon>
        <taxon>Agaricomycotina</taxon>
        <taxon>Agaricomycetes</taxon>
        <taxon>Russulales</taxon>
        <taxon>Russulaceae</taxon>
        <taxon>Multifurca</taxon>
    </lineage>
</organism>
<keyword evidence="6" id="KW-1185">Reference proteome</keyword>
<comment type="subcellular location">
    <subcellularLocation>
        <location evidence="1">Nucleus</location>
    </subcellularLocation>
</comment>
<dbReference type="GO" id="GO:0005634">
    <property type="term" value="C:nucleus"/>
    <property type="evidence" value="ECO:0007669"/>
    <property type="project" value="UniProtKB-SubCell"/>
</dbReference>
<proteinExistence type="predicted"/>
<evidence type="ECO:0000256" key="3">
    <source>
        <dbReference type="SAM" id="MobiDB-lite"/>
    </source>
</evidence>
<feature type="compositionally biased region" description="Basic residues" evidence="3">
    <location>
        <begin position="118"/>
        <end position="127"/>
    </location>
</feature>
<comment type="caution">
    <text evidence="5">The sequence shown here is derived from an EMBL/GenBank/DDBJ whole genome shotgun (WGS) entry which is preliminary data.</text>
</comment>
<dbReference type="EMBL" id="WTXG01000076">
    <property type="protein sequence ID" value="KAI0294325.1"/>
    <property type="molecule type" value="Genomic_DNA"/>
</dbReference>
<feature type="compositionally biased region" description="Acidic residues" evidence="3">
    <location>
        <begin position="136"/>
        <end position="145"/>
    </location>
</feature>
<reference evidence="5" key="1">
    <citation type="journal article" date="2022" name="New Phytol.">
        <title>Evolutionary transition to the ectomycorrhizal habit in the genomes of a hyperdiverse lineage of mushroom-forming fungi.</title>
        <authorList>
            <person name="Looney B."/>
            <person name="Miyauchi S."/>
            <person name="Morin E."/>
            <person name="Drula E."/>
            <person name="Courty P.E."/>
            <person name="Kohler A."/>
            <person name="Kuo A."/>
            <person name="LaButti K."/>
            <person name="Pangilinan J."/>
            <person name="Lipzen A."/>
            <person name="Riley R."/>
            <person name="Andreopoulos W."/>
            <person name="He G."/>
            <person name="Johnson J."/>
            <person name="Nolan M."/>
            <person name="Tritt A."/>
            <person name="Barry K.W."/>
            <person name="Grigoriev I.V."/>
            <person name="Nagy L.G."/>
            <person name="Hibbett D."/>
            <person name="Henrissat B."/>
            <person name="Matheny P.B."/>
            <person name="Labbe J."/>
            <person name="Martin F.M."/>
        </authorList>
    </citation>
    <scope>NUCLEOTIDE SEQUENCE</scope>
    <source>
        <strain evidence="5">BPL690</strain>
    </source>
</reference>
<name>A0AAD4LXU3_9AGAM</name>
<sequence>MAPAVHDSDSDDANAELSPKRSHPESPEQLGQSDQPGPADSGEDSEVYEIEAILDAKRGATGSLISEYWVRQGKKKGVERAGRKSDVRTTTTKAAASRRPVAVSVESTTPEPISTSTTKKRGRGRAKAKADSVEAGAEEEEEEEGDLRSRKRDKGSAGIDFLEPSAIKKWGGLPSWERHIETVDTVEKAEDGDLFIYFKLKGEKLIKFYEAHLKWRQAEGEQESE</sequence>
<evidence type="ECO:0000313" key="6">
    <source>
        <dbReference type="Proteomes" id="UP001203297"/>
    </source>
</evidence>
<accession>A0AAD4LXU3</accession>
<gene>
    <name evidence="5" type="ORF">B0F90DRAFT_1670501</name>
</gene>
<feature type="compositionally biased region" description="Basic and acidic residues" evidence="3">
    <location>
        <begin position="76"/>
        <end position="87"/>
    </location>
</feature>
<dbReference type="Proteomes" id="UP001203297">
    <property type="component" value="Unassembled WGS sequence"/>
</dbReference>
<feature type="domain" description="Chromo shadow" evidence="4">
    <location>
        <begin position="167"/>
        <end position="218"/>
    </location>
</feature>